<gene>
    <name evidence="2" type="ORF">E2C01_063052</name>
</gene>
<dbReference type="EMBL" id="VSRR010028462">
    <property type="protein sequence ID" value="MPC68842.1"/>
    <property type="molecule type" value="Genomic_DNA"/>
</dbReference>
<dbReference type="Proteomes" id="UP000324222">
    <property type="component" value="Unassembled WGS sequence"/>
</dbReference>
<protein>
    <submittedName>
        <fullName evidence="2">Uncharacterized protein</fullName>
    </submittedName>
</protein>
<feature type="region of interest" description="Disordered" evidence="1">
    <location>
        <begin position="1"/>
        <end position="47"/>
    </location>
</feature>
<organism evidence="2 3">
    <name type="scientific">Portunus trituberculatus</name>
    <name type="common">Swimming crab</name>
    <name type="synonym">Neptunus trituberculatus</name>
    <dbReference type="NCBI Taxonomy" id="210409"/>
    <lineage>
        <taxon>Eukaryota</taxon>
        <taxon>Metazoa</taxon>
        <taxon>Ecdysozoa</taxon>
        <taxon>Arthropoda</taxon>
        <taxon>Crustacea</taxon>
        <taxon>Multicrustacea</taxon>
        <taxon>Malacostraca</taxon>
        <taxon>Eumalacostraca</taxon>
        <taxon>Eucarida</taxon>
        <taxon>Decapoda</taxon>
        <taxon>Pleocyemata</taxon>
        <taxon>Brachyura</taxon>
        <taxon>Eubrachyura</taxon>
        <taxon>Portunoidea</taxon>
        <taxon>Portunidae</taxon>
        <taxon>Portuninae</taxon>
        <taxon>Portunus</taxon>
    </lineage>
</organism>
<evidence type="ECO:0000313" key="2">
    <source>
        <dbReference type="EMBL" id="MPC68842.1"/>
    </source>
</evidence>
<proteinExistence type="predicted"/>
<evidence type="ECO:0000256" key="1">
    <source>
        <dbReference type="SAM" id="MobiDB-lite"/>
    </source>
</evidence>
<name>A0A5B7HCP7_PORTR</name>
<reference evidence="2 3" key="1">
    <citation type="submission" date="2019-05" db="EMBL/GenBank/DDBJ databases">
        <title>Another draft genome of Portunus trituberculatus and its Hox gene families provides insights of decapod evolution.</title>
        <authorList>
            <person name="Jeong J.-H."/>
            <person name="Song I."/>
            <person name="Kim S."/>
            <person name="Choi T."/>
            <person name="Kim D."/>
            <person name="Ryu S."/>
            <person name="Kim W."/>
        </authorList>
    </citation>
    <scope>NUCLEOTIDE SEQUENCE [LARGE SCALE GENOMIC DNA]</scope>
    <source>
        <tissue evidence="2">Muscle</tissue>
    </source>
</reference>
<accession>A0A5B7HCP7</accession>
<comment type="caution">
    <text evidence="2">The sequence shown here is derived from an EMBL/GenBank/DDBJ whole genome shotgun (WGS) entry which is preliminary data.</text>
</comment>
<feature type="compositionally biased region" description="Basic residues" evidence="1">
    <location>
        <begin position="32"/>
        <end position="42"/>
    </location>
</feature>
<evidence type="ECO:0000313" key="3">
    <source>
        <dbReference type="Proteomes" id="UP000324222"/>
    </source>
</evidence>
<sequence>MYGAVGASISVRQQRKKSLSRQSVKPLTTPAKKGKVHPHLAKTHAATQEHHARLSKRHTCAGPPPGQSRCVTFMFVFLPTCSDRKDSQFTLKQNSSPVSGVRI</sequence>
<keyword evidence="3" id="KW-1185">Reference proteome</keyword>
<dbReference type="AlphaFoldDB" id="A0A5B7HCP7"/>